<dbReference type="SUPFAM" id="SSF52833">
    <property type="entry name" value="Thioredoxin-like"/>
    <property type="match status" value="1"/>
</dbReference>
<evidence type="ECO:0000256" key="3">
    <source>
        <dbReference type="ARBA" id="ARBA00023157"/>
    </source>
</evidence>
<keyword evidence="1 6" id="KW-0560">Oxidoreductase</keyword>
<feature type="domain" description="Thioredoxin" evidence="5">
    <location>
        <begin position="17"/>
        <end position="163"/>
    </location>
</feature>
<sequence length="163" mass="18229">MNITRKGEVLEVPGTQLKTGDKAADFSLKDLGDKQYTLQNFAGKPTILSVVPDIDTRICALQTKRFNIEASQIEGINFATISNNTKEEQANWCGQEGVEMVMLHDPENTFGESYSILIPELNRYARVIYVLDQEGVIRYEEIVPEMAQEPDYEKALAAAKALV</sequence>
<dbReference type="Pfam" id="PF00578">
    <property type="entry name" value="AhpC-TSA"/>
    <property type="match status" value="1"/>
</dbReference>
<dbReference type="PANTHER" id="PTHR43110">
    <property type="entry name" value="THIOL PEROXIDASE"/>
    <property type="match status" value="1"/>
</dbReference>
<proteinExistence type="predicted"/>
<accession>A0ABZ2SN81</accession>
<dbReference type="InterPro" id="IPR002065">
    <property type="entry name" value="TPX"/>
</dbReference>
<dbReference type="Proteomes" id="UP000664701">
    <property type="component" value="Chromosome"/>
</dbReference>
<dbReference type="InterPro" id="IPR013766">
    <property type="entry name" value="Thioredoxin_domain"/>
</dbReference>
<dbReference type="NCBIfam" id="NF001808">
    <property type="entry name" value="PRK00522.1"/>
    <property type="match status" value="1"/>
</dbReference>
<evidence type="ECO:0000313" key="6">
    <source>
        <dbReference type="EMBL" id="WYJ76460.1"/>
    </source>
</evidence>
<dbReference type="EMBL" id="CP147251">
    <property type="protein sequence ID" value="WYJ76460.1"/>
    <property type="molecule type" value="Genomic_DNA"/>
</dbReference>
<dbReference type="InterPro" id="IPR036249">
    <property type="entry name" value="Thioredoxin-like_sf"/>
</dbReference>
<gene>
    <name evidence="6" type="ORF">DOK78_001092</name>
</gene>
<dbReference type="GO" id="GO:0004601">
    <property type="term" value="F:peroxidase activity"/>
    <property type="evidence" value="ECO:0007669"/>
    <property type="project" value="UniProtKB-KW"/>
</dbReference>
<keyword evidence="7" id="KW-1185">Reference proteome</keyword>
<dbReference type="PANTHER" id="PTHR43110:SF1">
    <property type="entry name" value="THIOL PEROXIDASE"/>
    <property type="match status" value="1"/>
</dbReference>
<dbReference type="Gene3D" id="3.40.30.10">
    <property type="entry name" value="Glutaredoxin"/>
    <property type="match status" value="1"/>
</dbReference>
<protein>
    <submittedName>
        <fullName evidence="6">Thiol peroxidase, atypical 2-Cys peroxiredoxin</fullName>
    </submittedName>
</protein>
<keyword evidence="4" id="KW-0676">Redox-active center</keyword>
<dbReference type="PROSITE" id="PS51352">
    <property type="entry name" value="THIOREDOXIN_2"/>
    <property type="match status" value="1"/>
</dbReference>
<keyword evidence="2" id="KW-0049">Antioxidant</keyword>
<dbReference type="InterPro" id="IPR050455">
    <property type="entry name" value="Tpx_Peroxidase_subfamily"/>
</dbReference>
<reference evidence="6 7" key="1">
    <citation type="submission" date="2024-03" db="EMBL/GenBank/DDBJ databases">
        <title>The Genome Sequence of Enterococcus sp. DIV2402.</title>
        <authorList>
            <consortium name="The Broad Institute Genomics Platform"/>
            <consortium name="The Broad Institute Microbial Omics Core"/>
            <consortium name="The Broad Institute Genomic Center for Infectious Diseases"/>
            <person name="Earl A."/>
            <person name="Manson A."/>
            <person name="Gilmore M."/>
            <person name="Schwartman J."/>
            <person name="Shea T."/>
            <person name="Abouelleil A."/>
            <person name="Cao P."/>
            <person name="Chapman S."/>
            <person name="Cusick C."/>
            <person name="Young S."/>
            <person name="Neafsey D."/>
            <person name="Nusbaum C."/>
            <person name="Birren B."/>
        </authorList>
    </citation>
    <scope>NUCLEOTIDE SEQUENCE [LARGE SCALE GENOMIC DNA]</scope>
    <source>
        <strain evidence="6 7">DIV2402</strain>
    </source>
</reference>
<dbReference type="RefSeq" id="WP_207941433.1">
    <property type="nucleotide sequence ID" value="NZ_CP147251.1"/>
</dbReference>
<keyword evidence="1 6" id="KW-0575">Peroxidase</keyword>
<dbReference type="CDD" id="cd03014">
    <property type="entry name" value="PRX_Atyp2cys"/>
    <property type="match status" value="1"/>
</dbReference>
<organism evidence="6 7">
    <name type="scientific">Candidatus Enterococcus lowellii</name>
    <dbReference type="NCBI Taxonomy" id="2230877"/>
    <lineage>
        <taxon>Bacteria</taxon>
        <taxon>Bacillati</taxon>
        <taxon>Bacillota</taxon>
        <taxon>Bacilli</taxon>
        <taxon>Lactobacillales</taxon>
        <taxon>Enterococcaceae</taxon>
        <taxon>Enterococcus</taxon>
    </lineage>
</organism>
<evidence type="ECO:0000256" key="1">
    <source>
        <dbReference type="ARBA" id="ARBA00022559"/>
    </source>
</evidence>
<dbReference type="InterPro" id="IPR000866">
    <property type="entry name" value="AhpC/TSA"/>
</dbReference>
<evidence type="ECO:0000256" key="2">
    <source>
        <dbReference type="ARBA" id="ARBA00022862"/>
    </source>
</evidence>
<evidence type="ECO:0000256" key="4">
    <source>
        <dbReference type="ARBA" id="ARBA00023284"/>
    </source>
</evidence>
<evidence type="ECO:0000313" key="7">
    <source>
        <dbReference type="Proteomes" id="UP000664701"/>
    </source>
</evidence>
<evidence type="ECO:0000259" key="5">
    <source>
        <dbReference type="PROSITE" id="PS51352"/>
    </source>
</evidence>
<name>A0ABZ2SN81_9ENTE</name>
<keyword evidence="3" id="KW-1015">Disulfide bond</keyword>